<dbReference type="Proteomes" id="UP000000600">
    <property type="component" value="Unassembled WGS sequence"/>
</dbReference>
<keyword evidence="2" id="KW-1185">Reference proteome</keyword>
<dbReference type="GeneID" id="5037887"/>
<dbReference type="InParanoid" id="A0DNT8"/>
<proteinExistence type="predicted"/>
<evidence type="ECO:0000313" key="1">
    <source>
        <dbReference type="EMBL" id="CAK84705.1"/>
    </source>
</evidence>
<evidence type="ECO:0000313" key="2">
    <source>
        <dbReference type="Proteomes" id="UP000000600"/>
    </source>
</evidence>
<accession>A0DNT8</accession>
<dbReference type="EMBL" id="CT868518">
    <property type="protein sequence ID" value="CAK84705.1"/>
    <property type="molecule type" value="Genomic_DNA"/>
</dbReference>
<dbReference type="RefSeq" id="XP_001452102.1">
    <property type="nucleotide sequence ID" value="XM_001452065.1"/>
</dbReference>
<name>A0DNT8_PARTE</name>
<protein>
    <submittedName>
        <fullName evidence="1">Uncharacterized protein</fullName>
    </submittedName>
</protein>
<reference evidence="1 2" key="1">
    <citation type="journal article" date="2006" name="Nature">
        <title>Global trends of whole-genome duplications revealed by the ciliate Paramecium tetraurelia.</title>
        <authorList>
            <consortium name="Genoscope"/>
            <person name="Aury J.-M."/>
            <person name="Jaillon O."/>
            <person name="Duret L."/>
            <person name="Noel B."/>
            <person name="Jubin C."/>
            <person name="Porcel B.M."/>
            <person name="Segurens B."/>
            <person name="Daubin V."/>
            <person name="Anthouard V."/>
            <person name="Aiach N."/>
            <person name="Arnaiz O."/>
            <person name="Billaut A."/>
            <person name="Beisson J."/>
            <person name="Blanc I."/>
            <person name="Bouhouche K."/>
            <person name="Camara F."/>
            <person name="Duharcourt S."/>
            <person name="Guigo R."/>
            <person name="Gogendeau D."/>
            <person name="Katinka M."/>
            <person name="Keller A.-M."/>
            <person name="Kissmehl R."/>
            <person name="Klotz C."/>
            <person name="Koll F."/>
            <person name="Le Moue A."/>
            <person name="Lepere C."/>
            <person name="Malinsky S."/>
            <person name="Nowacki M."/>
            <person name="Nowak J.K."/>
            <person name="Plattner H."/>
            <person name="Poulain J."/>
            <person name="Ruiz F."/>
            <person name="Serrano V."/>
            <person name="Zagulski M."/>
            <person name="Dessen P."/>
            <person name="Betermier M."/>
            <person name="Weissenbach J."/>
            <person name="Scarpelli C."/>
            <person name="Schachter V."/>
            <person name="Sperling L."/>
            <person name="Meyer E."/>
            <person name="Cohen J."/>
            <person name="Wincker P."/>
        </authorList>
    </citation>
    <scope>NUCLEOTIDE SEQUENCE [LARGE SCALE GENOMIC DNA]</scope>
    <source>
        <strain evidence="1 2">Stock d4-2</strain>
    </source>
</reference>
<dbReference type="KEGG" id="ptm:GSPATT00018901001"/>
<sequence>MTNSDINNFFDTTISNGNNFMTGYKFSTFPTQFIQGCGMVWNNAIYQKPWSISKPHYVVTFRSNVTYGDGYGGVLITKFKVQNPLPIQIHYQVVIEIIINQNTTQPYIS</sequence>
<organism evidence="1 2">
    <name type="scientific">Paramecium tetraurelia</name>
    <dbReference type="NCBI Taxonomy" id="5888"/>
    <lineage>
        <taxon>Eukaryota</taxon>
        <taxon>Sar</taxon>
        <taxon>Alveolata</taxon>
        <taxon>Ciliophora</taxon>
        <taxon>Intramacronucleata</taxon>
        <taxon>Oligohymenophorea</taxon>
        <taxon>Peniculida</taxon>
        <taxon>Parameciidae</taxon>
        <taxon>Paramecium</taxon>
    </lineage>
</organism>
<dbReference type="AlphaFoldDB" id="A0DNT8"/>
<dbReference type="HOGENOM" id="CLU_2189075_0_0_1"/>
<dbReference type="OrthoDB" id="10656536at2759"/>
<gene>
    <name evidence="1" type="ORF">GSPATT00018901001</name>
</gene>